<proteinExistence type="predicted"/>
<name>A0AAW0DGP7_9AGAR</name>
<evidence type="ECO:0000256" key="1">
    <source>
        <dbReference type="SAM" id="MobiDB-lite"/>
    </source>
</evidence>
<feature type="compositionally biased region" description="Pro residues" evidence="1">
    <location>
        <begin position="134"/>
        <end position="148"/>
    </location>
</feature>
<accession>A0AAW0DGP7</accession>
<keyword evidence="3" id="KW-1185">Reference proteome</keyword>
<gene>
    <name evidence="2" type="ORF">R3P38DRAFT_3173174</name>
</gene>
<feature type="region of interest" description="Disordered" evidence="1">
    <location>
        <begin position="112"/>
        <end position="174"/>
    </location>
</feature>
<sequence length="222" mass="23756">MERRGGEECGRVFEARRGRLVVNRGQQSVLCGYGVGETFETRVTVVDEEEDGMRLDQDAYAFSSPPSTASAPPCCSAARAYGGSFVFRIRQVRFFRALRWRVYRGGSSLLLSSASRLPPSPPPPSGTCTDVSPPARPSSRSPPPPSPYTHPHHMTRTRAPGAKPHEIDAASTPPHSPASIALQLLVAAACDGIGSSSLPRISTDAGDSGRIERWTDGRAGLI</sequence>
<protein>
    <submittedName>
        <fullName evidence="2">Uncharacterized protein</fullName>
    </submittedName>
</protein>
<reference evidence="2 3" key="1">
    <citation type="journal article" date="2024" name="J Genomics">
        <title>Draft genome sequencing and assembly of Favolaschia claudopus CIRM-BRFM 2984 isolated from oak limbs.</title>
        <authorList>
            <person name="Navarro D."/>
            <person name="Drula E."/>
            <person name="Chaduli D."/>
            <person name="Cazenave R."/>
            <person name="Ahrendt S."/>
            <person name="Wang J."/>
            <person name="Lipzen A."/>
            <person name="Daum C."/>
            <person name="Barry K."/>
            <person name="Grigoriev I.V."/>
            <person name="Favel A."/>
            <person name="Rosso M.N."/>
            <person name="Martin F."/>
        </authorList>
    </citation>
    <scope>NUCLEOTIDE SEQUENCE [LARGE SCALE GENOMIC DNA]</scope>
    <source>
        <strain evidence="2 3">CIRM-BRFM 2984</strain>
    </source>
</reference>
<evidence type="ECO:0000313" key="3">
    <source>
        <dbReference type="Proteomes" id="UP001362999"/>
    </source>
</evidence>
<dbReference type="EMBL" id="JAWWNJ010000008">
    <property type="protein sequence ID" value="KAK7050117.1"/>
    <property type="molecule type" value="Genomic_DNA"/>
</dbReference>
<dbReference type="Proteomes" id="UP001362999">
    <property type="component" value="Unassembled WGS sequence"/>
</dbReference>
<evidence type="ECO:0000313" key="2">
    <source>
        <dbReference type="EMBL" id="KAK7050117.1"/>
    </source>
</evidence>
<organism evidence="2 3">
    <name type="scientific">Favolaschia claudopus</name>
    <dbReference type="NCBI Taxonomy" id="2862362"/>
    <lineage>
        <taxon>Eukaryota</taxon>
        <taxon>Fungi</taxon>
        <taxon>Dikarya</taxon>
        <taxon>Basidiomycota</taxon>
        <taxon>Agaricomycotina</taxon>
        <taxon>Agaricomycetes</taxon>
        <taxon>Agaricomycetidae</taxon>
        <taxon>Agaricales</taxon>
        <taxon>Marasmiineae</taxon>
        <taxon>Mycenaceae</taxon>
        <taxon>Favolaschia</taxon>
    </lineage>
</organism>
<comment type="caution">
    <text evidence="2">The sequence shown here is derived from an EMBL/GenBank/DDBJ whole genome shotgun (WGS) entry which is preliminary data.</text>
</comment>
<dbReference type="AlphaFoldDB" id="A0AAW0DGP7"/>